<name>A0A9P3G765_9APHY</name>
<protein>
    <submittedName>
        <fullName evidence="2">Uncharacterized protein</fullName>
    </submittedName>
</protein>
<comment type="caution">
    <text evidence="2">The sequence shown here is derived from an EMBL/GenBank/DDBJ whole genome shotgun (WGS) entry which is preliminary data.</text>
</comment>
<dbReference type="EMBL" id="BPQB01000011">
    <property type="protein sequence ID" value="GJE89069.1"/>
    <property type="molecule type" value="Genomic_DNA"/>
</dbReference>
<evidence type="ECO:0000313" key="2">
    <source>
        <dbReference type="EMBL" id="GJE89069.1"/>
    </source>
</evidence>
<sequence length="65" mass="7250">MQITPRDDRKTQGHDPPGTCTVLHVRPCNKSHSHARRADTFPSARAVGPRGRSSARRTLRAHALR</sequence>
<evidence type="ECO:0000313" key="3">
    <source>
        <dbReference type="Proteomes" id="UP000703269"/>
    </source>
</evidence>
<organism evidence="2 3">
    <name type="scientific">Phanerochaete sordida</name>
    <dbReference type="NCBI Taxonomy" id="48140"/>
    <lineage>
        <taxon>Eukaryota</taxon>
        <taxon>Fungi</taxon>
        <taxon>Dikarya</taxon>
        <taxon>Basidiomycota</taxon>
        <taxon>Agaricomycotina</taxon>
        <taxon>Agaricomycetes</taxon>
        <taxon>Polyporales</taxon>
        <taxon>Phanerochaetaceae</taxon>
        <taxon>Phanerochaete</taxon>
    </lineage>
</organism>
<feature type="compositionally biased region" description="Basic and acidic residues" evidence="1">
    <location>
        <begin position="1"/>
        <end position="13"/>
    </location>
</feature>
<feature type="region of interest" description="Disordered" evidence="1">
    <location>
        <begin position="1"/>
        <end position="65"/>
    </location>
</feature>
<keyword evidence="3" id="KW-1185">Reference proteome</keyword>
<gene>
    <name evidence="2" type="ORF">PsYK624_051610</name>
</gene>
<reference evidence="2 3" key="1">
    <citation type="submission" date="2021-08" db="EMBL/GenBank/DDBJ databases">
        <title>Draft Genome Sequence of Phanerochaete sordida strain YK-624.</title>
        <authorList>
            <person name="Mori T."/>
            <person name="Dohra H."/>
            <person name="Suzuki T."/>
            <person name="Kawagishi H."/>
            <person name="Hirai H."/>
        </authorList>
    </citation>
    <scope>NUCLEOTIDE SEQUENCE [LARGE SCALE GENOMIC DNA]</scope>
    <source>
        <strain evidence="2 3">YK-624</strain>
    </source>
</reference>
<dbReference type="AlphaFoldDB" id="A0A9P3G765"/>
<accession>A0A9P3G765</accession>
<proteinExistence type="predicted"/>
<feature type="compositionally biased region" description="Basic residues" evidence="1">
    <location>
        <begin position="53"/>
        <end position="65"/>
    </location>
</feature>
<evidence type="ECO:0000256" key="1">
    <source>
        <dbReference type="SAM" id="MobiDB-lite"/>
    </source>
</evidence>
<dbReference type="Proteomes" id="UP000703269">
    <property type="component" value="Unassembled WGS sequence"/>
</dbReference>